<organism evidence="1 2">
    <name type="scientific">Synechococcus phage S-SZBM1</name>
    <dbReference type="NCBI Taxonomy" id="2926475"/>
    <lineage>
        <taxon>Viruses</taxon>
        <taxon>Duplodnaviria</taxon>
        <taxon>Heunggongvirae</taxon>
        <taxon>Uroviricota</taxon>
        <taxon>Caudoviricetes</taxon>
        <taxon>Pantevenvirales</taxon>
        <taxon>Kyanoviridae</taxon>
        <taxon>Shenzhenivirus</taxon>
        <taxon>Shenzhenivirus sszbm1</taxon>
    </lineage>
</organism>
<dbReference type="EMBL" id="OL473597">
    <property type="protein sequence ID" value="UNH61238.1"/>
    <property type="molecule type" value="Genomic_DNA"/>
</dbReference>
<name>A0AC61TSN9_9CAUD</name>
<accession>A0AC61TSN9</accession>
<dbReference type="Proteomes" id="UP000829362">
    <property type="component" value="Segment"/>
</dbReference>
<gene>
    <name evidence="1" type="ORF">SSZBM1_121</name>
</gene>
<keyword evidence="2" id="KW-1185">Reference proteome</keyword>
<evidence type="ECO:0000313" key="2">
    <source>
        <dbReference type="Proteomes" id="UP000829362"/>
    </source>
</evidence>
<proteinExistence type="predicted"/>
<reference evidence="1" key="1">
    <citation type="submission" date="2021-11" db="EMBL/GenBank/DDBJ databases">
        <authorList>
            <person name="Rong C."/>
            <person name="Yang Y."/>
            <person name="Li S."/>
            <person name="Zhou K."/>
            <person name="Xu Y."/>
            <person name="Zhang R."/>
            <person name="Zhang Y."/>
        </authorList>
    </citation>
    <scope>NUCLEOTIDE SEQUENCE</scope>
</reference>
<evidence type="ECO:0000313" key="1">
    <source>
        <dbReference type="EMBL" id="UNH61238.1"/>
    </source>
</evidence>
<sequence>MFVIPIERFRVPNWDEWKPRILKELTTGSTLATIDASGRSSLDDMESDFFDNNKSRRLPNYYPLVLEALQPILDEFQVEYPLPINIINMWYQTTHGGQMHGVHNHGPIGVSAVFYVDFDPKIHKPTTFFSPFPNYINGEVMDFTPDVREGDVIFFPSFLMHMQEPNRSEVPRTIISFNIQGKSSDGLTGG</sequence>
<protein>
    <submittedName>
        <fullName evidence="1">2OG-Fe(II) oxygenase superfamily protein</fullName>
    </submittedName>
</protein>